<keyword evidence="1 6" id="KW-0436">Ligase</keyword>
<dbReference type="GO" id="GO:0005524">
    <property type="term" value="F:ATP binding"/>
    <property type="evidence" value="ECO:0007669"/>
    <property type="project" value="UniProtKB-KW"/>
</dbReference>
<dbReference type="GO" id="GO:0004831">
    <property type="term" value="F:tyrosine-tRNA ligase activity"/>
    <property type="evidence" value="ECO:0007669"/>
    <property type="project" value="TreeGrafter"/>
</dbReference>
<dbReference type="Gene3D" id="3.40.50.620">
    <property type="entry name" value="HUPs"/>
    <property type="match status" value="2"/>
</dbReference>
<dbReference type="InterPro" id="IPR002305">
    <property type="entry name" value="aa-tRNA-synth_Ic"/>
</dbReference>
<evidence type="ECO:0000256" key="6">
    <source>
        <dbReference type="RuleBase" id="RU363036"/>
    </source>
</evidence>
<comment type="similarity">
    <text evidence="6">Belongs to the class-I aminoacyl-tRNA synthetase family.</text>
</comment>
<name>A0A8R7VDZ9_TRIUA</name>
<dbReference type="Pfam" id="PF00579">
    <property type="entry name" value="tRNA-synt_1b"/>
    <property type="match status" value="1"/>
</dbReference>
<dbReference type="AlphaFoldDB" id="A0A8R7VDZ9"/>
<dbReference type="GO" id="GO:0005737">
    <property type="term" value="C:cytoplasm"/>
    <property type="evidence" value="ECO:0007669"/>
    <property type="project" value="TreeGrafter"/>
</dbReference>
<evidence type="ECO:0008006" key="9">
    <source>
        <dbReference type="Google" id="ProtNLM"/>
    </source>
</evidence>
<dbReference type="InterPro" id="IPR050489">
    <property type="entry name" value="Tyr-tRNA_synthase"/>
</dbReference>
<dbReference type="EnsemblPlants" id="TuG1812S0000658600.01.T01">
    <property type="protein sequence ID" value="TuG1812S0000658600.01.T01"/>
    <property type="gene ID" value="TuG1812S0000658600.01"/>
</dbReference>
<protein>
    <recommendedName>
        <fullName evidence="9">Tyrosine--tRNA ligase</fullName>
    </recommendedName>
</protein>
<keyword evidence="8" id="KW-1185">Reference proteome</keyword>
<evidence type="ECO:0000313" key="7">
    <source>
        <dbReference type="EnsemblPlants" id="TuG1812S0000658600.01.T01"/>
    </source>
</evidence>
<dbReference type="InterPro" id="IPR014729">
    <property type="entry name" value="Rossmann-like_a/b/a_fold"/>
</dbReference>
<evidence type="ECO:0000256" key="1">
    <source>
        <dbReference type="ARBA" id="ARBA00022598"/>
    </source>
</evidence>
<evidence type="ECO:0000313" key="8">
    <source>
        <dbReference type="Proteomes" id="UP000015106"/>
    </source>
</evidence>
<dbReference type="GO" id="GO:0006437">
    <property type="term" value="P:tyrosyl-tRNA aminoacylation"/>
    <property type="evidence" value="ECO:0007669"/>
    <property type="project" value="TreeGrafter"/>
</dbReference>
<organism evidence="7 8">
    <name type="scientific">Triticum urartu</name>
    <name type="common">Red wild einkorn</name>
    <name type="synonym">Crithodium urartu</name>
    <dbReference type="NCBI Taxonomy" id="4572"/>
    <lineage>
        <taxon>Eukaryota</taxon>
        <taxon>Viridiplantae</taxon>
        <taxon>Streptophyta</taxon>
        <taxon>Embryophyta</taxon>
        <taxon>Tracheophyta</taxon>
        <taxon>Spermatophyta</taxon>
        <taxon>Magnoliopsida</taxon>
        <taxon>Liliopsida</taxon>
        <taxon>Poales</taxon>
        <taxon>Poaceae</taxon>
        <taxon>BOP clade</taxon>
        <taxon>Pooideae</taxon>
        <taxon>Triticodae</taxon>
        <taxon>Triticeae</taxon>
        <taxon>Triticinae</taxon>
        <taxon>Triticum</taxon>
    </lineage>
</organism>
<keyword evidence="2 6" id="KW-0547">Nucleotide-binding</keyword>
<evidence type="ECO:0000256" key="2">
    <source>
        <dbReference type="ARBA" id="ARBA00022741"/>
    </source>
</evidence>
<reference evidence="8" key="1">
    <citation type="journal article" date="2013" name="Nature">
        <title>Draft genome of the wheat A-genome progenitor Triticum urartu.</title>
        <authorList>
            <person name="Ling H.Q."/>
            <person name="Zhao S."/>
            <person name="Liu D."/>
            <person name="Wang J."/>
            <person name="Sun H."/>
            <person name="Zhang C."/>
            <person name="Fan H."/>
            <person name="Li D."/>
            <person name="Dong L."/>
            <person name="Tao Y."/>
            <person name="Gao C."/>
            <person name="Wu H."/>
            <person name="Li Y."/>
            <person name="Cui Y."/>
            <person name="Guo X."/>
            <person name="Zheng S."/>
            <person name="Wang B."/>
            <person name="Yu K."/>
            <person name="Liang Q."/>
            <person name="Yang W."/>
            <person name="Lou X."/>
            <person name="Chen J."/>
            <person name="Feng M."/>
            <person name="Jian J."/>
            <person name="Zhang X."/>
            <person name="Luo G."/>
            <person name="Jiang Y."/>
            <person name="Liu J."/>
            <person name="Wang Z."/>
            <person name="Sha Y."/>
            <person name="Zhang B."/>
            <person name="Wu H."/>
            <person name="Tang D."/>
            <person name="Shen Q."/>
            <person name="Xue P."/>
            <person name="Zou S."/>
            <person name="Wang X."/>
            <person name="Liu X."/>
            <person name="Wang F."/>
            <person name="Yang Y."/>
            <person name="An X."/>
            <person name="Dong Z."/>
            <person name="Zhang K."/>
            <person name="Zhang X."/>
            <person name="Luo M.C."/>
            <person name="Dvorak J."/>
            <person name="Tong Y."/>
            <person name="Wang J."/>
            <person name="Yang H."/>
            <person name="Li Z."/>
            <person name="Wang D."/>
            <person name="Zhang A."/>
            <person name="Wang J."/>
        </authorList>
    </citation>
    <scope>NUCLEOTIDE SEQUENCE</scope>
    <source>
        <strain evidence="8">cv. G1812</strain>
    </source>
</reference>
<keyword evidence="5 6" id="KW-0030">Aminoacyl-tRNA synthetase</keyword>
<accession>A0A8R7VDZ9</accession>
<proteinExistence type="inferred from homology"/>
<evidence type="ECO:0000256" key="5">
    <source>
        <dbReference type="ARBA" id="ARBA00023146"/>
    </source>
</evidence>
<reference evidence="7" key="2">
    <citation type="submission" date="2022-06" db="UniProtKB">
        <authorList>
            <consortium name="EnsemblPlants"/>
        </authorList>
    </citation>
    <scope>IDENTIFICATION</scope>
</reference>
<evidence type="ECO:0000256" key="3">
    <source>
        <dbReference type="ARBA" id="ARBA00022840"/>
    </source>
</evidence>
<dbReference type="PANTHER" id="PTHR46264:SF7">
    <property type="entry name" value="TYROSINE--TRNA LIGASE"/>
    <property type="match status" value="1"/>
</dbReference>
<dbReference type="Proteomes" id="UP000015106">
    <property type="component" value="Unassembled WGS sequence"/>
</dbReference>
<keyword evidence="3 6" id="KW-0067">ATP-binding</keyword>
<dbReference type="PANTHER" id="PTHR46264">
    <property type="entry name" value="TYROSINE-TRNA LIGASE"/>
    <property type="match status" value="1"/>
</dbReference>
<evidence type="ECO:0000256" key="4">
    <source>
        <dbReference type="ARBA" id="ARBA00022917"/>
    </source>
</evidence>
<dbReference type="Gramene" id="TuG1812S0000658600.01.T01">
    <property type="protein sequence ID" value="TuG1812S0000658600.01.T01"/>
    <property type="gene ID" value="TuG1812S0000658600.01"/>
</dbReference>
<keyword evidence="4 6" id="KW-0648">Protein biosynthesis</keyword>
<sequence>MLSRAFGGYKSSFSADLSVQALRRAFGTLLQFDRNHQAHQLHGHPVSPDGFPQEHSRGVPSACMFEPTGTVCGSFDQKLATLRSIGDCVSEYELSVLLKKIPVPVCYVWCDPSPWMHITQGVSMTSNVNKMVKAGFEVKLLMADWFARMNPQITMKVGSDLSNIQTIGRYNIEVWKAIGMNLGGVEVVQLSDKISCKTDEYWSLAMDIARKSDLSRIKSWLRVYASKDPSRRCQGSIDPYMSREFSAAEIANPCLQSAGILLQKADVWLLNLDQRGGHILARQYCKHIERETIPIAFFNNVLPNLLEHPGFGGCNDTRWTIFMED</sequence>
<dbReference type="SUPFAM" id="SSF52374">
    <property type="entry name" value="Nucleotidylyl transferase"/>
    <property type="match status" value="1"/>
</dbReference>